<reference evidence="3 4" key="1">
    <citation type="submission" date="2019-06" db="EMBL/GenBank/DDBJ databases">
        <title>Whole genome shotgun sequence of Pseudonocardia hydrocarbonoxydans NBRC 14498.</title>
        <authorList>
            <person name="Hosoyama A."/>
            <person name="Uohara A."/>
            <person name="Ohji S."/>
            <person name="Ichikawa N."/>
        </authorList>
    </citation>
    <scope>NUCLEOTIDE SEQUENCE [LARGE SCALE GENOMIC DNA]</scope>
    <source>
        <strain evidence="3 4">NBRC 14498</strain>
    </source>
</reference>
<dbReference type="PANTHER" id="PTHR35174">
    <property type="entry name" value="BLL7171 PROTEIN-RELATED"/>
    <property type="match status" value="1"/>
</dbReference>
<organism evidence="3 4">
    <name type="scientific">Pseudonocardia hydrocarbonoxydans</name>
    <dbReference type="NCBI Taxonomy" id="76726"/>
    <lineage>
        <taxon>Bacteria</taxon>
        <taxon>Bacillati</taxon>
        <taxon>Actinomycetota</taxon>
        <taxon>Actinomycetes</taxon>
        <taxon>Pseudonocardiales</taxon>
        <taxon>Pseudonocardiaceae</taxon>
        <taxon>Pseudonocardia</taxon>
    </lineage>
</organism>
<dbReference type="Gene3D" id="3.30.70.1060">
    <property type="entry name" value="Dimeric alpha+beta barrel"/>
    <property type="match status" value="1"/>
</dbReference>
<dbReference type="Pfam" id="PF03795">
    <property type="entry name" value="YCII"/>
    <property type="match status" value="1"/>
</dbReference>
<dbReference type="SUPFAM" id="SSF54909">
    <property type="entry name" value="Dimeric alpha+beta barrel"/>
    <property type="match status" value="1"/>
</dbReference>
<sequence length="125" mass="13441">MQYLIMAMETAEEFAEREDPERGAEYWAGWGAYLAALSESGVMTGTGGLHPPATSTTVRLRDGQRVVHDGPFADTKEQLGGYFVIDVPDLDAALEWAARCPAAARGAVEVRPLMTPEYYASTGAG</sequence>
<evidence type="ECO:0000259" key="2">
    <source>
        <dbReference type="Pfam" id="PF03795"/>
    </source>
</evidence>
<protein>
    <recommendedName>
        <fullName evidence="2">YCII-related domain-containing protein</fullName>
    </recommendedName>
</protein>
<dbReference type="InterPro" id="IPR011008">
    <property type="entry name" value="Dimeric_a/b-barrel"/>
</dbReference>
<dbReference type="EMBL" id="BJNG01000028">
    <property type="protein sequence ID" value="GEC21102.1"/>
    <property type="molecule type" value="Genomic_DNA"/>
</dbReference>
<evidence type="ECO:0000313" key="3">
    <source>
        <dbReference type="EMBL" id="GEC21102.1"/>
    </source>
</evidence>
<keyword evidence="4" id="KW-1185">Reference proteome</keyword>
<evidence type="ECO:0000256" key="1">
    <source>
        <dbReference type="ARBA" id="ARBA00007689"/>
    </source>
</evidence>
<feature type="domain" description="YCII-related" evidence="2">
    <location>
        <begin position="1"/>
        <end position="114"/>
    </location>
</feature>
<dbReference type="RefSeq" id="WP_141279792.1">
    <property type="nucleotide sequence ID" value="NZ_BAAARZ010000047.1"/>
</dbReference>
<gene>
    <name evidence="3" type="ORF">PHY01_33850</name>
</gene>
<comment type="caution">
    <text evidence="3">The sequence shown here is derived from an EMBL/GenBank/DDBJ whole genome shotgun (WGS) entry which is preliminary data.</text>
</comment>
<proteinExistence type="inferred from homology"/>
<name>A0A4Y3WQD3_9PSEU</name>
<dbReference type="OrthoDB" id="668782at2"/>
<comment type="similarity">
    <text evidence="1">Belongs to the YciI family.</text>
</comment>
<evidence type="ECO:0000313" key="4">
    <source>
        <dbReference type="Proteomes" id="UP000320338"/>
    </source>
</evidence>
<dbReference type="AlphaFoldDB" id="A0A4Y3WQD3"/>
<dbReference type="InterPro" id="IPR005545">
    <property type="entry name" value="YCII"/>
</dbReference>
<accession>A0A4Y3WQD3</accession>
<dbReference type="Proteomes" id="UP000320338">
    <property type="component" value="Unassembled WGS sequence"/>
</dbReference>
<dbReference type="PANTHER" id="PTHR35174:SF3">
    <property type="entry name" value="BLL7171 PROTEIN"/>
    <property type="match status" value="1"/>
</dbReference>